<organism evidence="2 3">
    <name type="scientific">Kineothrix alysoides</name>
    <dbReference type="NCBI Taxonomy" id="1469948"/>
    <lineage>
        <taxon>Bacteria</taxon>
        <taxon>Bacillati</taxon>
        <taxon>Bacillota</taxon>
        <taxon>Clostridia</taxon>
        <taxon>Lachnospirales</taxon>
        <taxon>Lachnospiraceae</taxon>
        <taxon>Kineothrix</taxon>
    </lineage>
</organism>
<keyword evidence="1" id="KW-0812">Transmembrane</keyword>
<evidence type="ECO:0000313" key="2">
    <source>
        <dbReference type="EMBL" id="TCL59969.1"/>
    </source>
</evidence>
<evidence type="ECO:0000313" key="3">
    <source>
        <dbReference type="Proteomes" id="UP000295718"/>
    </source>
</evidence>
<feature type="transmembrane region" description="Helical" evidence="1">
    <location>
        <begin position="153"/>
        <end position="173"/>
    </location>
</feature>
<evidence type="ECO:0000256" key="1">
    <source>
        <dbReference type="SAM" id="Phobius"/>
    </source>
</evidence>
<comment type="caution">
    <text evidence="2">The sequence shown here is derived from an EMBL/GenBank/DDBJ whole genome shotgun (WGS) entry which is preliminary data.</text>
</comment>
<dbReference type="Pfam" id="PF06541">
    <property type="entry name" value="ABC_trans_CmpB"/>
    <property type="match status" value="1"/>
</dbReference>
<dbReference type="Proteomes" id="UP000295718">
    <property type="component" value="Unassembled WGS sequence"/>
</dbReference>
<keyword evidence="1" id="KW-1133">Transmembrane helix</keyword>
<feature type="transmembrane region" description="Helical" evidence="1">
    <location>
        <begin position="113"/>
        <end position="132"/>
    </location>
</feature>
<dbReference type="AlphaFoldDB" id="A0A4R1R3J0"/>
<reference evidence="2 3" key="1">
    <citation type="submission" date="2019-03" db="EMBL/GenBank/DDBJ databases">
        <title>Genomic Encyclopedia of Type Strains, Phase IV (KMG-IV): sequencing the most valuable type-strain genomes for metagenomic binning, comparative biology and taxonomic classification.</title>
        <authorList>
            <person name="Goeker M."/>
        </authorList>
    </citation>
    <scope>NUCLEOTIDE SEQUENCE [LARGE SCALE GENOMIC DNA]</scope>
    <source>
        <strain evidence="2 3">DSM 100556</strain>
    </source>
</reference>
<feature type="transmembrane region" description="Helical" evidence="1">
    <location>
        <begin position="48"/>
        <end position="69"/>
    </location>
</feature>
<dbReference type="InterPro" id="IPR010540">
    <property type="entry name" value="CmpB_TMEM229"/>
</dbReference>
<keyword evidence="1" id="KW-0472">Membrane</keyword>
<proteinExistence type="predicted"/>
<sequence>MDAQLRVTKAALPNIDCESGRSTLLLNYDMFHSGEFDMWTREILGTDIYHLVLAFVIYSMLGWLVESIYMSLCNKKLTNRGFAKSPFCPIYGFGAVIGYAILHPLNGHFFELYLAGAVMATVFEFLVGKLMLKLFGEVWWDYNHKPYNYKGIVCLESTAAWGLYAVFIITFLHSKVIGFIDGLSFSMGSRVCGVILAVVTVDYIVQLTRAFRIDIRGQRDRWVDKYQNFKARWY</sequence>
<protein>
    <submittedName>
        <fullName evidence="2">Putative ABC transporter type IV</fullName>
    </submittedName>
</protein>
<gene>
    <name evidence="2" type="ORF">EDD76_103160</name>
</gene>
<dbReference type="STRING" id="1469948.GCA_000732725_00901"/>
<feature type="transmembrane region" description="Helical" evidence="1">
    <location>
        <begin position="185"/>
        <end position="205"/>
    </location>
</feature>
<feature type="transmembrane region" description="Helical" evidence="1">
    <location>
        <begin position="81"/>
        <end position="101"/>
    </location>
</feature>
<accession>A0A4R1R3J0</accession>
<dbReference type="EMBL" id="SLUO01000003">
    <property type="protein sequence ID" value="TCL59969.1"/>
    <property type="molecule type" value="Genomic_DNA"/>
</dbReference>
<keyword evidence="3" id="KW-1185">Reference proteome</keyword>
<name>A0A4R1R3J0_9FIRM</name>